<accession>A0A4R1PK82</accession>
<name>A0A4R1PK82_9GAMM</name>
<evidence type="ECO:0000313" key="2">
    <source>
        <dbReference type="Proteomes" id="UP000295169"/>
    </source>
</evidence>
<dbReference type="AlphaFoldDB" id="A0A4R1PK82"/>
<dbReference type="Proteomes" id="UP000295169">
    <property type="component" value="Unassembled WGS sequence"/>
</dbReference>
<evidence type="ECO:0000313" key="1">
    <source>
        <dbReference type="EMBL" id="TCL28170.1"/>
    </source>
</evidence>
<dbReference type="EMBL" id="SMMU01000022">
    <property type="protein sequence ID" value="TCL28170.1"/>
    <property type="molecule type" value="Genomic_DNA"/>
</dbReference>
<organism evidence="1 2">
    <name type="scientific">Azotobacter chroococcum</name>
    <dbReference type="NCBI Taxonomy" id="353"/>
    <lineage>
        <taxon>Bacteria</taxon>
        <taxon>Pseudomonadati</taxon>
        <taxon>Pseudomonadota</taxon>
        <taxon>Gammaproteobacteria</taxon>
        <taxon>Pseudomonadales</taxon>
        <taxon>Pseudomonadaceae</taxon>
        <taxon>Azotobacter</taxon>
    </lineage>
</organism>
<protein>
    <recommendedName>
        <fullName evidence="3">Rha family transcriptional regulator</fullName>
    </recommendedName>
</protein>
<proteinExistence type="predicted"/>
<sequence>MNAIVEMPVMMTSLELVDFINDHRRKQDDDTVLRHDHFMAKVPKVLGEAAPKFMGTDLYANGTGGMIKRDIYRFPKRESCLMAMSYSYELQAAVFDHMTALEERLKQGASSQLPQTYIEALEHLLEAKKAEQAAIGERDHAIATKAQISRTREASAMATASAASRKARQLEQELGRGTRHATIIAVEKASGRKFGAQGFRPLQMWCKAHDVTPPKVPCPRYGKAVSWPADAWREIYGVDLGELFGAEGATAGVLPPGGEA</sequence>
<comment type="caution">
    <text evidence="1">The sequence shown here is derived from an EMBL/GenBank/DDBJ whole genome shotgun (WGS) entry which is preliminary data.</text>
</comment>
<dbReference type="RefSeq" id="WP_207390193.1">
    <property type="nucleotide sequence ID" value="NZ_JBHLST010000110.1"/>
</dbReference>
<reference evidence="1 2" key="1">
    <citation type="submission" date="2019-03" db="EMBL/GenBank/DDBJ databases">
        <title>Genomic Encyclopedia of Type Strains, Phase IV (KMG-IV): sequencing the most valuable type-strain genomes for metagenomic binning, comparative biology and taxonomic classification.</title>
        <authorList>
            <person name="Goeker M."/>
        </authorList>
    </citation>
    <scope>NUCLEOTIDE SEQUENCE [LARGE SCALE GENOMIC DNA]</scope>
    <source>
        <strain evidence="1 2">DSM 2286</strain>
    </source>
</reference>
<gene>
    <name evidence="1" type="ORF">EV691_12254</name>
</gene>
<evidence type="ECO:0008006" key="3">
    <source>
        <dbReference type="Google" id="ProtNLM"/>
    </source>
</evidence>